<dbReference type="Gene3D" id="3.40.50.1950">
    <property type="entry name" value="Flavin prenyltransferase-like"/>
    <property type="match status" value="1"/>
</dbReference>
<name>A0A538SAY0_UNCEI</name>
<comment type="function">
    <text evidence="3">Catalyzes two sequential steps in the biosynthesis of coenzyme A. In the first step cysteine is conjugated to 4'-phosphopantothenate to form 4-phosphopantothenoylcysteine. In the second step the latter compound is decarboxylated to form 4'-phosphopantotheine.</text>
</comment>
<evidence type="ECO:0000256" key="1">
    <source>
        <dbReference type="ARBA" id="ARBA00022793"/>
    </source>
</evidence>
<comment type="catalytic activity">
    <reaction evidence="3">
        <text>N-[(R)-4-phosphopantothenoyl]-L-cysteine + H(+) = (R)-4'-phosphopantetheine + CO2</text>
        <dbReference type="Rhea" id="RHEA:16793"/>
        <dbReference type="ChEBI" id="CHEBI:15378"/>
        <dbReference type="ChEBI" id="CHEBI:16526"/>
        <dbReference type="ChEBI" id="CHEBI:59458"/>
        <dbReference type="ChEBI" id="CHEBI:61723"/>
        <dbReference type="EC" id="4.1.1.36"/>
    </reaction>
</comment>
<feature type="binding site" evidence="3">
    <location>
        <position position="384"/>
    </location>
    <ligand>
        <name>CTP</name>
        <dbReference type="ChEBI" id="CHEBI:37563"/>
    </ligand>
</feature>
<comment type="pathway">
    <text evidence="3">Cofactor biosynthesis; coenzyme A biosynthesis; CoA from (R)-pantothenate: step 3/5.</text>
</comment>
<feature type="domain" description="DNA/pantothenate metabolism flavoprotein C-terminal" evidence="6">
    <location>
        <begin position="231"/>
        <end position="437"/>
    </location>
</feature>
<keyword evidence="3" id="KW-0479">Metal-binding</keyword>
<dbReference type="GO" id="GO:0015937">
    <property type="term" value="P:coenzyme A biosynthetic process"/>
    <property type="evidence" value="ECO:0007669"/>
    <property type="project" value="UniProtKB-UniRule"/>
</dbReference>
<evidence type="ECO:0000313" key="8">
    <source>
        <dbReference type="Proteomes" id="UP000316292"/>
    </source>
</evidence>
<keyword evidence="2 3" id="KW-0456">Lyase</keyword>
<comment type="caution">
    <text evidence="3">Lacks conserved residue(s) required for the propagation of feature annotation.</text>
</comment>
<sequence length="446" mass="47340">MAEGRSGLIEARILLGVTGGIAAYKAPELVRLLSKEGALVSVILTRNARRFVTRDALRAVTRGPVLGNLFEAEALGDGPWFPDTPRSSLGMAHIGMAREADLFLVAPATANLLAKYAHGIADDLLSTALLATRSTVLVAPAMNVAMWEHVAVRENVRILRERGVRFADPEEGELADGEWGMGRMASLDAILAAVRKALSSARTAPDARAVKAPSGSPPGPLNPMHDRLPLLGRTLVVTAGGTEEPIDPVRVITNRSSGKMGFALAEEARAMGATVTLIVARTSAPAPEGPKIEALTGDAMARAVRAAMPHADALVMAAAVSDFAPAAPSDSKLKRRERGMTLELKSTPDILAAIRKEFPKKLLVGFALETEEEERGGMEKLKKKGLDLIAINNPLKAGSAFGSDQNEVILLDSQGEIERIGLRPKRDVARAILLRMARALEAAVAR</sequence>
<gene>
    <name evidence="3" type="primary">coaBC</name>
    <name evidence="7" type="ORF">E6K71_07000</name>
</gene>
<dbReference type="HAMAP" id="MF_02225">
    <property type="entry name" value="CoaBC"/>
    <property type="match status" value="1"/>
</dbReference>
<dbReference type="GO" id="GO:0010181">
    <property type="term" value="F:FMN binding"/>
    <property type="evidence" value="ECO:0007669"/>
    <property type="project" value="UniProtKB-UniRule"/>
</dbReference>
<comment type="similarity">
    <text evidence="3">In the N-terminal section; belongs to the HFCD (homo-oligomeric flavin containing Cys decarboxylase) superfamily.</text>
</comment>
<dbReference type="EMBL" id="VBOR01000072">
    <property type="protein sequence ID" value="TMQ48531.1"/>
    <property type="molecule type" value="Genomic_DNA"/>
</dbReference>
<dbReference type="PANTHER" id="PTHR14359:SF6">
    <property type="entry name" value="PHOSPHOPANTOTHENOYLCYSTEINE DECARBOXYLASE"/>
    <property type="match status" value="1"/>
</dbReference>
<dbReference type="InterPro" id="IPR035929">
    <property type="entry name" value="CoaB-like_sf"/>
</dbReference>
<dbReference type="SUPFAM" id="SSF52507">
    <property type="entry name" value="Homo-oligomeric flavin-containing Cys decarboxylases, HFCD"/>
    <property type="match status" value="1"/>
</dbReference>
<accession>A0A538SAY0</accession>
<evidence type="ECO:0000259" key="5">
    <source>
        <dbReference type="Pfam" id="PF02441"/>
    </source>
</evidence>
<proteinExistence type="inferred from homology"/>
<evidence type="ECO:0000313" key="7">
    <source>
        <dbReference type="EMBL" id="TMQ48531.1"/>
    </source>
</evidence>
<organism evidence="7 8">
    <name type="scientific">Eiseniibacteriota bacterium</name>
    <dbReference type="NCBI Taxonomy" id="2212470"/>
    <lineage>
        <taxon>Bacteria</taxon>
        <taxon>Candidatus Eiseniibacteriota</taxon>
    </lineage>
</organism>
<keyword evidence="3" id="KW-0288">FMN</keyword>
<dbReference type="GO" id="GO:0071513">
    <property type="term" value="C:phosphopantothenoylcysteine decarboxylase complex"/>
    <property type="evidence" value="ECO:0007669"/>
    <property type="project" value="TreeGrafter"/>
</dbReference>
<dbReference type="EC" id="6.3.2.5" evidence="3"/>
<keyword evidence="1 3" id="KW-0210">Decarboxylase</keyword>
<dbReference type="InterPro" id="IPR036551">
    <property type="entry name" value="Flavin_trans-like"/>
</dbReference>
<comment type="pathway">
    <text evidence="3">Cofactor biosynthesis; coenzyme A biosynthesis; CoA from (R)-pantothenate: step 2/5.</text>
</comment>
<keyword evidence="3" id="KW-0460">Magnesium</keyword>
<keyword evidence="3" id="KW-0436">Ligase</keyword>
<evidence type="ECO:0000256" key="4">
    <source>
        <dbReference type="SAM" id="MobiDB-lite"/>
    </source>
</evidence>
<dbReference type="Pfam" id="PF02441">
    <property type="entry name" value="Flavoprotein"/>
    <property type="match status" value="1"/>
</dbReference>
<dbReference type="Proteomes" id="UP000316292">
    <property type="component" value="Unassembled WGS sequence"/>
</dbReference>
<dbReference type="GO" id="GO:0004632">
    <property type="term" value="F:phosphopantothenate--cysteine ligase activity"/>
    <property type="evidence" value="ECO:0007669"/>
    <property type="project" value="UniProtKB-UniRule"/>
</dbReference>
<protein>
    <recommendedName>
        <fullName evidence="3">Coenzyme A biosynthesis bifunctional protein CoaBC</fullName>
    </recommendedName>
    <alternativeName>
        <fullName evidence="3">DNA/pantothenate metabolism flavoprotein</fullName>
    </alternativeName>
    <alternativeName>
        <fullName evidence="3">Phosphopantothenoylcysteine synthetase/decarboxylase</fullName>
        <shortName evidence="3">PPCS-PPCDC</shortName>
    </alternativeName>
    <domain>
        <recommendedName>
            <fullName evidence="3">Phosphopantothenoylcysteine decarboxylase</fullName>
            <shortName evidence="3">PPC decarboxylase</shortName>
            <shortName evidence="3">PPC-DC</shortName>
            <ecNumber evidence="3">4.1.1.36</ecNumber>
        </recommendedName>
        <alternativeName>
            <fullName evidence="3">CoaC</fullName>
        </alternativeName>
    </domain>
    <domain>
        <recommendedName>
            <fullName evidence="3">Phosphopantothenate--cysteine ligase</fullName>
            <ecNumber evidence="3">6.3.2.5</ecNumber>
        </recommendedName>
        <alternativeName>
            <fullName evidence="3">CoaB</fullName>
        </alternativeName>
        <alternativeName>
            <fullName evidence="3">Phosphopantothenoylcysteine synthetase</fullName>
            <shortName evidence="3">PPC synthetase</shortName>
            <shortName evidence="3">PPC-S</shortName>
        </alternativeName>
    </domain>
</protein>
<reference evidence="7 8" key="1">
    <citation type="journal article" date="2019" name="Nat. Microbiol.">
        <title>Mediterranean grassland soil C-N compound turnover is dependent on rainfall and depth, and is mediated by genomically divergent microorganisms.</title>
        <authorList>
            <person name="Diamond S."/>
            <person name="Andeer P.F."/>
            <person name="Li Z."/>
            <person name="Crits-Christoph A."/>
            <person name="Burstein D."/>
            <person name="Anantharaman K."/>
            <person name="Lane K.R."/>
            <person name="Thomas B.C."/>
            <person name="Pan C."/>
            <person name="Northen T.R."/>
            <person name="Banfield J.F."/>
        </authorList>
    </citation>
    <scope>NUCLEOTIDE SEQUENCE [LARGE SCALE GENOMIC DNA]</scope>
    <source>
        <strain evidence="7">WS_1</strain>
    </source>
</reference>
<evidence type="ECO:0000259" key="6">
    <source>
        <dbReference type="Pfam" id="PF04127"/>
    </source>
</evidence>
<dbReference type="PANTHER" id="PTHR14359">
    <property type="entry name" value="HOMO-OLIGOMERIC FLAVIN CONTAINING CYS DECARBOXYLASE FAMILY"/>
    <property type="match status" value="1"/>
</dbReference>
<feature type="region of interest" description="Disordered" evidence="4">
    <location>
        <begin position="204"/>
        <end position="227"/>
    </location>
</feature>
<keyword evidence="3" id="KW-0285">Flavoprotein</keyword>
<feature type="binding site" evidence="3">
    <location>
        <position position="322"/>
    </location>
    <ligand>
        <name>CTP</name>
        <dbReference type="ChEBI" id="CHEBI:37563"/>
    </ligand>
</feature>
<feature type="domain" description="Flavoprotein" evidence="5">
    <location>
        <begin position="12"/>
        <end position="196"/>
    </location>
</feature>
<comment type="caution">
    <text evidence="7">The sequence shown here is derived from an EMBL/GenBank/DDBJ whole genome shotgun (WGS) entry which is preliminary data.</text>
</comment>
<feature type="region of interest" description="Phosphopantothenate--cysteine ligase" evidence="3">
    <location>
        <begin position="235"/>
        <end position="446"/>
    </location>
</feature>
<comment type="cofactor">
    <cofactor evidence="3">
        <name>Mg(2+)</name>
        <dbReference type="ChEBI" id="CHEBI:18420"/>
    </cofactor>
</comment>
<keyword evidence="3" id="KW-0511">Multifunctional enzyme</keyword>
<comment type="cofactor">
    <cofactor evidence="3">
        <name>FMN</name>
        <dbReference type="ChEBI" id="CHEBI:58210"/>
    </cofactor>
    <text evidence="3">Binds 1 FMN per subunit.</text>
</comment>
<dbReference type="GO" id="GO:0015941">
    <property type="term" value="P:pantothenate catabolic process"/>
    <property type="evidence" value="ECO:0007669"/>
    <property type="project" value="InterPro"/>
</dbReference>
<evidence type="ECO:0000256" key="2">
    <source>
        <dbReference type="ARBA" id="ARBA00023239"/>
    </source>
</evidence>
<comment type="similarity">
    <text evidence="3">In the C-terminal section; belongs to the PPC synthetase family.</text>
</comment>
<dbReference type="Gene3D" id="3.40.50.10300">
    <property type="entry name" value="CoaB-like"/>
    <property type="match status" value="1"/>
</dbReference>
<feature type="binding site" evidence="3">
    <location>
        <position position="332"/>
    </location>
    <ligand>
        <name>CTP</name>
        <dbReference type="ChEBI" id="CHEBI:37563"/>
    </ligand>
</feature>
<comment type="catalytic activity">
    <reaction evidence="3">
        <text>(R)-4'-phosphopantothenate + L-cysteine + CTP = N-[(R)-4-phosphopantothenoyl]-L-cysteine + CMP + diphosphate + H(+)</text>
        <dbReference type="Rhea" id="RHEA:19397"/>
        <dbReference type="ChEBI" id="CHEBI:10986"/>
        <dbReference type="ChEBI" id="CHEBI:15378"/>
        <dbReference type="ChEBI" id="CHEBI:33019"/>
        <dbReference type="ChEBI" id="CHEBI:35235"/>
        <dbReference type="ChEBI" id="CHEBI:37563"/>
        <dbReference type="ChEBI" id="CHEBI:59458"/>
        <dbReference type="ChEBI" id="CHEBI:60377"/>
        <dbReference type="EC" id="6.3.2.5"/>
    </reaction>
</comment>
<dbReference type="InterPro" id="IPR005252">
    <property type="entry name" value="CoaBC"/>
</dbReference>
<dbReference type="InterPro" id="IPR007085">
    <property type="entry name" value="DNA/pantothenate-metab_flavo_C"/>
</dbReference>
<dbReference type="InterPro" id="IPR003382">
    <property type="entry name" value="Flavoprotein"/>
</dbReference>
<evidence type="ECO:0000256" key="3">
    <source>
        <dbReference type="HAMAP-Rule" id="MF_02225"/>
    </source>
</evidence>
<dbReference type="GO" id="GO:0046872">
    <property type="term" value="F:metal ion binding"/>
    <property type="evidence" value="ECO:0007669"/>
    <property type="project" value="UniProtKB-KW"/>
</dbReference>
<feature type="binding site" evidence="3">
    <location>
        <position position="380"/>
    </location>
    <ligand>
        <name>CTP</name>
        <dbReference type="ChEBI" id="CHEBI:37563"/>
    </ligand>
</feature>
<dbReference type="Pfam" id="PF04127">
    <property type="entry name" value="DFP"/>
    <property type="match status" value="1"/>
</dbReference>
<dbReference type="SUPFAM" id="SSF102645">
    <property type="entry name" value="CoaB-like"/>
    <property type="match status" value="1"/>
</dbReference>
<dbReference type="EC" id="4.1.1.36" evidence="3"/>
<feature type="binding site" evidence="3">
    <location>
        <begin position="348"/>
        <end position="351"/>
    </location>
    <ligand>
        <name>CTP</name>
        <dbReference type="ChEBI" id="CHEBI:37563"/>
    </ligand>
</feature>
<dbReference type="GO" id="GO:0004633">
    <property type="term" value="F:phosphopantothenoylcysteine decarboxylase activity"/>
    <property type="evidence" value="ECO:0007669"/>
    <property type="project" value="UniProtKB-UniRule"/>
</dbReference>
<feature type="binding site" evidence="3">
    <location>
        <position position="366"/>
    </location>
    <ligand>
        <name>CTP</name>
        <dbReference type="ChEBI" id="CHEBI:37563"/>
    </ligand>
</feature>
<dbReference type="UniPathway" id="UPA00241">
    <property type="reaction ID" value="UER00353"/>
</dbReference>
<feature type="region of interest" description="Phosphopantothenoylcysteine decarboxylase" evidence="3">
    <location>
        <begin position="1"/>
        <end position="234"/>
    </location>
</feature>
<dbReference type="AlphaFoldDB" id="A0A538SAY0"/>